<dbReference type="Proteomes" id="UP000239649">
    <property type="component" value="Unassembled WGS sequence"/>
</dbReference>
<evidence type="ECO:0000256" key="10">
    <source>
        <dbReference type="ARBA" id="ARBA00037847"/>
    </source>
</evidence>
<evidence type="ECO:0000256" key="9">
    <source>
        <dbReference type="ARBA" id="ARBA00023136"/>
    </source>
</evidence>
<gene>
    <name evidence="11" type="ORF">C2E20_3491</name>
</gene>
<dbReference type="PANTHER" id="PTHR31646:SF1">
    <property type="entry name" value="ALPHA-1,2-MANNOSYLTRANSFERASE MNN2"/>
    <property type="match status" value="1"/>
</dbReference>
<dbReference type="SUPFAM" id="SSF53448">
    <property type="entry name" value="Nucleotide-diphospho-sugar transferases"/>
    <property type="match status" value="1"/>
</dbReference>
<keyword evidence="8" id="KW-0333">Golgi apparatus</keyword>
<dbReference type="GO" id="GO:0046354">
    <property type="term" value="P:mannan biosynthetic process"/>
    <property type="evidence" value="ECO:0007669"/>
    <property type="project" value="TreeGrafter"/>
</dbReference>
<evidence type="ECO:0000256" key="8">
    <source>
        <dbReference type="ARBA" id="ARBA00023034"/>
    </source>
</evidence>
<dbReference type="GO" id="GO:0000026">
    <property type="term" value="F:alpha-1,2-mannosyltransferase activity"/>
    <property type="evidence" value="ECO:0007669"/>
    <property type="project" value="TreeGrafter"/>
</dbReference>
<keyword evidence="7" id="KW-1133">Transmembrane helix</keyword>
<evidence type="ECO:0000256" key="5">
    <source>
        <dbReference type="ARBA" id="ARBA00022692"/>
    </source>
</evidence>
<dbReference type="OrthoDB" id="548229at2759"/>
<evidence type="ECO:0000256" key="3">
    <source>
        <dbReference type="ARBA" id="ARBA00009105"/>
    </source>
</evidence>
<evidence type="ECO:0000256" key="1">
    <source>
        <dbReference type="ARBA" id="ARBA00004394"/>
    </source>
</evidence>
<comment type="subcellular location">
    <subcellularLocation>
        <location evidence="10">Endomembrane system</location>
        <topology evidence="10">Single-pass membrane protein</topology>
    </subcellularLocation>
    <subcellularLocation>
        <location evidence="1">Golgi apparatus membrane</location>
    </subcellularLocation>
    <subcellularLocation>
        <location evidence="2">Membrane</location>
        <topology evidence="2">Single-pass type II membrane protein</topology>
    </subcellularLocation>
</comment>
<proteinExistence type="inferred from homology"/>
<sequence length="498" mass="55023">MRGNAHFRSKRGGRTLVVLAVGCVLAVVGSQVVPALSRLRLAVDFNRAGGAAAPALADNGAAAVQAARLDNLTEAVDAFKTFVGNHQRELEQLWRGRLERLPERGVVVAAGSPKTLANTFVSLHVLRNTLGCQLPVTVMYWGRVPGDLPSAETMAFMQEHISGLLFEDASALPWPTWHRPLSKDLDSWKQTDGWKFKAYVLYAAPYKHAMFLDADATPVLDPSLLFEHPQYRQAGSMFWPELWCGDCELFRQLRMASIGQERQTESGIFLVDRTRHWLAVEWALWLNVNDHITYKLAYGDKDTFRAAFHLAGTPRAFYQVPHPLGLMLQAAKGGYMNRGYLQAHPNGTSMFAHRVADAKYEPDDDDPKPITHVTVPSCHYFLVKGWNAGLISSDHFQSKVWTESTAQAGSDVCPYSLHTLYDATSRCGGYDVDAAPGNQTLPVFEIAAGGHVGSGLAAADAAFRKLRTAKRRAGRRSALFKLEPGKRRRQVAVTQRAV</sequence>
<protein>
    <submittedName>
        <fullName evidence="11">Uncharacterized protein</fullName>
    </submittedName>
</protein>
<evidence type="ECO:0000256" key="4">
    <source>
        <dbReference type="ARBA" id="ARBA00022679"/>
    </source>
</evidence>
<comment type="similarity">
    <text evidence="3">Belongs to the MNN1/MNT family.</text>
</comment>
<dbReference type="AlphaFoldDB" id="A0A2P6VGS9"/>
<evidence type="ECO:0000256" key="7">
    <source>
        <dbReference type="ARBA" id="ARBA00022989"/>
    </source>
</evidence>
<dbReference type="GO" id="GO:0000139">
    <property type="term" value="C:Golgi membrane"/>
    <property type="evidence" value="ECO:0007669"/>
    <property type="project" value="UniProtKB-SubCell"/>
</dbReference>
<keyword evidence="4" id="KW-0808">Transferase</keyword>
<dbReference type="PANTHER" id="PTHR31646">
    <property type="entry name" value="ALPHA-1,2-MANNOSYLTRANSFERASE MNN2"/>
    <property type="match status" value="1"/>
</dbReference>
<reference evidence="11 12" key="1">
    <citation type="journal article" date="2018" name="Plant J.">
        <title>Genome sequences of Chlorella sorokiniana UTEX 1602 and Micractinium conductrix SAG 241.80: implications to maltose excretion by a green alga.</title>
        <authorList>
            <person name="Arriola M.B."/>
            <person name="Velmurugan N."/>
            <person name="Zhang Y."/>
            <person name="Plunkett M.H."/>
            <person name="Hondzo H."/>
            <person name="Barney B.M."/>
        </authorList>
    </citation>
    <scope>NUCLEOTIDE SEQUENCE [LARGE SCALE GENOMIC DNA]</scope>
    <source>
        <strain evidence="11 12">SAG 241.80</strain>
    </source>
</reference>
<evidence type="ECO:0000256" key="6">
    <source>
        <dbReference type="ARBA" id="ARBA00022968"/>
    </source>
</evidence>
<organism evidence="11 12">
    <name type="scientific">Micractinium conductrix</name>
    <dbReference type="NCBI Taxonomy" id="554055"/>
    <lineage>
        <taxon>Eukaryota</taxon>
        <taxon>Viridiplantae</taxon>
        <taxon>Chlorophyta</taxon>
        <taxon>core chlorophytes</taxon>
        <taxon>Trebouxiophyceae</taxon>
        <taxon>Chlorellales</taxon>
        <taxon>Chlorellaceae</taxon>
        <taxon>Chlorella clade</taxon>
        <taxon>Micractinium</taxon>
    </lineage>
</organism>
<comment type="caution">
    <text evidence="11">The sequence shown here is derived from an EMBL/GenBank/DDBJ whole genome shotgun (WGS) entry which is preliminary data.</text>
</comment>
<evidence type="ECO:0000313" key="11">
    <source>
        <dbReference type="EMBL" id="PSC73294.1"/>
    </source>
</evidence>
<name>A0A2P6VGS9_9CHLO</name>
<dbReference type="Pfam" id="PF11051">
    <property type="entry name" value="Mannosyl_trans3"/>
    <property type="match status" value="2"/>
</dbReference>
<keyword evidence="6" id="KW-0735">Signal-anchor</keyword>
<dbReference type="EMBL" id="LHPF02000007">
    <property type="protein sequence ID" value="PSC73294.1"/>
    <property type="molecule type" value="Genomic_DNA"/>
</dbReference>
<accession>A0A2P6VGS9</accession>
<evidence type="ECO:0000313" key="12">
    <source>
        <dbReference type="Proteomes" id="UP000239649"/>
    </source>
</evidence>
<keyword evidence="12" id="KW-1185">Reference proteome</keyword>
<keyword evidence="9" id="KW-0472">Membrane</keyword>
<keyword evidence="5" id="KW-0812">Transmembrane</keyword>
<dbReference type="STRING" id="554055.A0A2P6VGS9"/>
<dbReference type="InterPro" id="IPR029044">
    <property type="entry name" value="Nucleotide-diphossugar_trans"/>
</dbReference>
<dbReference type="InterPro" id="IPR022751">
    <property type="entry name" value="Alpha_mannosyltransferase"/>
</dbReference>
<evidence type="ECO:0000256" key="2">
    <source>
        <dbReference type="ARBA" id="ARBA00004606"/>
    </source>
</evidence>